<evidence type="ECO:0000256" key="9">
    <source>
        <dbReference type="HAMAP-Rule" id="MF_01693"/>
    </source>
</evidence>
<comment type="function">
    <text evidence="9">Catalyzes the decarboxylative condensation of pimeloyl-[acyl-carrier protein] and L-alanine to produce 8-amino-7-oxononanoate (AON), [acyl-carrier protein], and carbon dioxide.</text>
</comment>
<evidence type="ECO:0000259" key="10">
    <source>
        <dbReference type="Pfam" id="PF00155"/>
    </source>
</evidence>
<comment type="subunit">
    <text evidence="4 9">Homodimer.</text>
</comment>
<organism evidence="11 12">
    <name type="scientific">Bacterioplanoides pacificum</name>
    <dbReference type="NCBI Taxonomy" id="1171596"/>
    <lineage>
        <taxon>Bacteria</taxon>
        <taxon>Pseudomonadati</taxon>
        <taxon>Pseudomonadota</taxon>
        <taxon>Gammaproteobacteria</taxon>
        <taxon>Oceanospirillales</taxon>
        <taxon>Oceanospirillaceae</taxon>
        <taxon>Bacterioplanoides</taxon>
    </lineage>
</organism>
<dbReference type="PANTHER" id="PTHR13693">
    <property type="entry name" value="CLASS II AMINOTRANSFERASE/8-AMINO-7-OXONONANOATE SYNTHASE"/>
    <property type="match status" value="1"/>
</dbReference>
<dbReference type="InterPro" id="IPR050087">
    <property type="entry name" value="AON_synthase_class-II"/>
</dbReference>
<dbReference type="Gene3D" id="3.90.1150.10">
    <property type="entry name" value="Aspartate Aminotransferase, domain 1"/>
    <property type="match status" value="1"/>
</dbReference>
<keyword evidence="5 9" id="KW-0808">Transferase</keyword>
<feature type="binding site" evidence="9">
    <location>
        <position position="21"/>
    </location>
    <ligand>
        <name>substrate</name>
    </ligand>
</feature>
<evidence type="ECO:0000313" key="11">
    <source>
        <dbReference type="EMBL" id="MFC3681169.1"/>
    </source>
</evidence>
<comment type="cofactor">
    <cofactor evidence="1 9">
        <name>pyridoxal 5'-phosphate</name>
        <dbReference type="ChEBI" id="CHEBI:597326"/>
    </cofactor>
</comment>
<comment type="catalytic activity">
    <reaction evidence="8 9">
        <text>6-carboxyhexanoyl-[ACP] + L-alanine + H(+) = (8S)-8-amino-7-oxononanoate + holo-[ACP] + CO2</text>
        <dbReference type="Rhea" id="RHEA:42288"/>
        <dbReference type="Rhea" id="RHEA-COMP:9685"/>
        <dbReference type="Rhea" id="RHEA-COMP:9955"/>
        <dbReference type="ChEBI" id="CHEBI:15378"/>
        <dbReference type="ChEBI" id="CHEBI:16526"/>
        <dbReference type="ChEBI" id="CHEBI:57972"/>
        <dbReference type="ChEBI" id="CHEBI:64479"/>
        <dbReference type="ChEBI" id="CHEBI:78846"/>
        <dbReference type="ChEBI" id="CHEBI:149468"/>
        <dbReference type="EC" id="2.3.1.47"/>
    </reaction>
</comment>
<feature type="domain" description="Aminotransferase class I/classII large" evidence="10">
    <location>
        <begin position="41"/>
        <end position="389"/>
    </location>
</feature>
<protein>
    <recommendedName>
        <fullName evidence="9">8-amino-7-oxononanoate synthase</fullName>
        <shortName evidence="9">AONS</shortName>
        <ecNumber evidence="9">2.3.1.47</ecNumber>
    </recommendedName>
    <alternativeName>
        <fullName evidence="9">7-keto-8-amino-pelargonic acid synthase</fullName>
        <shortName evidence="9">7-KAP synthase</shortName>
        <shortName evidence="9">KAPA synthase</shortName>
    </alternativeName>
    <alternativeName>
        <fullName evidence="9">8-amino-7-ketopelargonate synthase</fullName>
    </alternativeName>
</protein>
<accession>A0ABV7VVD1</accession>
<comment type="caution">
    <text evidence="11">The sequence shown here is derived from an EMBL/GenBank/DDBJ whole genome shotgun (WGS) entry which is preliminary data.</text>
</comment>
<keyword evidence="6 9" id="KW-0093">Biotin biosynthesis</keyword>
<feature type="binding site" evidence="9">
    <location>
        <position position="245"/>
    </location>
    <ligand>
        <name>pyridoxal 5'-phosphate</name>
        <dbReference type="ChEBI" id="CHEBI:597326"/>
    </ligand>
</feature>
<evidence type="ECO:0000256" key="8">
    <source>
        <dbReference type="ARBA" id="ARBA00047715"/>
    </source>
</evidence>
<dbReference type="SUPFAM" id="SSF53383">
    <property type="entry name" value="PLP-dependent transferases"/>
    <property type="match status" value="1"/>
</dbReference>
<feature type="modified residue" description="N6-(pyridoxal phosphate)lysine" evidence="9">
    <location>
        <position position="248"/>
    </location>
</feature>
<dbReference type="NCBIfam" id="TIGR00858">
    <property type="entry name" value="bioF"/>
    <property type="match status" value="1"/>
</dbReference>
<evidence type="ECO:0000256" key="6">
    <source>
        <dbReference type="ARBA" id="ARBA00022756"/>
    </source>
</evidence>
<feature type="binding site" evidence="9">
    <location>
        <position position="361"/>
    </location>
    <ligand>
        <name>substrate</name>
    </ligand>
</feature>
<dbReference type="InterPro" id="IPR015424">
    <property type="entry name" value="PyrdxlP-dep_Trfase"/>
</dbReference>
<keyword evidence="11" id="KW-0012">Acyltransferase</keyword>
<dbReference type="InterPro" id="IPR004723">
    <property type="entry name" value="AONS_Archaea/Proteobacteria"/>
</dbReference>
<feature type="binding site" evidence="9">
    <location>
        <position position="212"/>
    </location>
    <ligand>
        <name>pyridoxal 5'-phosphate</name>
        <dbReference type="ChEBI" id="CHEBI:597326"/>
    </ligand>
</feature>
<dbReference type="HAMAP" id="MF_01693">
    <property type="entry name" value="BioF_aminotrans_2"/>
    <property type="match status" value="1"/>
</dbReference>
<dbReference type="Pfam" id="PF00155">
    <property type="entry name" value="Aminotran_1_2"/>
    <property type="match status" value="1"/>
</dbReference>
<evidence type="ECO:0000256" key="2">
    <source>
        <dbReference type="ARBA" id="ARBA00004746"/>
    </source>
</evidence>
<dbReference type="PROSITE" id="PS00599">
    <property type="entry name" value="AA_TRANSFER_CLASS_2"/>
    <property type="match status" value="1"/>
</dbReference>
<sequence>MSWNHRIHQALQQRQQQHLQRQRQTLNSAQGPVVRLNGNALINFCSNDYLGLAGAGGKALAAATQQWQLGSGASHLVCGHSSAHDELERALARHTGYPRALLFSSGFMANLGTIAALAQRGDYILQDKLNHASLLDGAQLSRARLQRYRHLDYRHLQQLLSDHSAGESKGKGGETLIVSDSIFSMDGDLADVAQLSSLAQQHQALLMIDDAHGFGILEAADQTSGGGARAHFGLTAEQLPVYVGTLGKALGGYGAFVAGSDELIDYLIQFARPYIYTTALPPALAEAMLANLELLQQPQRRQQLQQHIQYFRQQAAALALPLMPSQSAIQPLLIGDARRALHISEQLKQRGLWVSAIRPPTVPDGSARLRITLTASHSRDQIDRLLAALARVLE</sequence>
<evidence type="ECO:0000256" key="3">
    <source>
        <dbReference type="ARBA" id="ARBA00010008"/>
    </source>
</evidence>
<name>A0ABV7VVD1_9GAMM</name>
<gene>
    <name evidence="9 11" type="primary">bioF</name>
    <name evidence="11" type="ORF">ACFOMG_13775</name>
</gene>
<dbReference type="GO" id="GO:0008710">
    <property type="term" value="F:8-amino-7-oxononanoate synthase activity"/>
    <property type="evidence" value="ECO:0007669"/>
    <property type="project" value="UniProtKB-EC"/>
</dbReference>
<evidence type="ECO:0000256" key="1">
    <source>
        <dbReference type="ARBA" id="ARBA00001933"/>
    </source>
</evidence>
<dbReference type="RefSeq" id="WP_376867415.1">
    <property type="nucleotide sequence ID" value="NZ_JBHRYB010000013.1"/>
</dbReference>
<dbReference type="InterPro" id="IPR015422">
    <property type="entry name" value="PyrdxlP-dep_Trfase_small"/>
</dbReference>
<feature type="binding site" evidence="9">
    <location>
        <begin position="106"/>
        <end position="107"/>
    </location>
    <ligand>
        <name>pyridoxal 5'-phosphate</name>
        <dbReference type="ChEBI" id="CHEBI:597326"/>
    </ligand>
</feature>
<evidence type="ECO:0000256" key="4">
    <source>
        <dbReference type="ARBA" id="ARBA00011738"/>
    </source>
</evidence>
<feature type="binding site" evidence="9">
    <location>
        <position position="131"/>
    </location>
    <ligand>
        <name>substrate</name>
    </ligand>
</feature>
<comment type="similarity">
    <text evidence="3 9">Belongs to the class-II pyridoxal-phosphate-dependent aminotransferase family. BioF subfamily.</text>
</comment>
<dbReference type="PANTHER" id="PTHR13693:SF100">
    <property type="entry name" value="8-AMINO-7-OXONONANOATE SYNTHASE"/>
    <property type="match status" value="1"/>
</dbReference>
<dbReference type="Gene3D" id="3.40.640.10">
    <property type="entry name" value="Type I PLP-dependent aspartate aminotransferase-like (Major domain)"/>
    <property type="match status" value="1"/>
</dbReference>
<reference evidence="12" key="1">
    <citation type="journal article" date="2019" name="Int. J. Syst. Evol. Microbiol.">
        <title>The Global Catalogue of Microorganisms (GCM) 10K type strain sequencing project: providing services to taxonomists for standard genome sequencing and annotation.</title>
        <authorList>
            <consortium name="The Broad Institute Genomics Platform"/>
            <consortium name="The Broad Institute Genome Sequencing Center for Infectious Disease"/>
            <person name="Wu L."/>
            <person name="Ma J."/>
        </authorList>
    </citation>
    <scope>NUCLEOTIDE SEQUENCE [LARGE SCALE GENOMIC DNA]</scope>
    <source>
        <strain evidence="12">KCTC 42424</strain>
    </source>
</reference>
<evidence type="ECO:0000256" key="7">
    <source>
        <dbReference type="ARBA" id="ARBA00022898"/>
    </source>
</evidence>
<dbReference type="InterPro" id="IPR022834">
    <property type="entry name" value="AONS_Proteobacteria"/>
</dbReference>
<evidence type="ECO:0000256" key="5">
    <source>
        <dbReference type="ARBA" id="ARBA00022679"/>
    </source>
</evidence>
<dbReference type="InterPro" id="IPR001917">
    <property type="entry name" value="Aminotrans_II_pyridoxalP_BS"/>
</dbReference>
<proteinExistence type="inferred from homology"/>
<keyword evidence="7 9" id="KW-0663">Pyridoxal phosphate</keyword>
<dbReference type="EMBL" id="JBHRYB010000013">
    <property type="protein sequence ID" value="MFC3681169.1"/>
    <property type="molecule type" value="Genomic_DNA"/>
</dbReference>
<keyword evidence="12" id="KW-1185">Reference proteome</keyword>
<dbReference type="InterPro" id="IPR015421">
    <property type="entry name" value="PyrdxlP-dep_Trfase_major"/>
</dbReference>
<feature type="binding site" evidence="9">
    <location>
        <position position="184"/>
    </location>
    <ligand>
        <name>pyridoxal 5'-phosphate</name>
        <dbReference type="ChEBI" id="CHEBI:597326"/>
    </ligand>
</feature>
<comment type="pathway">
    <text evidence="2 9">Cofactor biosynthesis; biotin biosynthesis.</text>
</comment>
<dbReference type="EC" id="2.3.1.47" evidence="9"/>
<dbReference type="Proteomes" id="UP001595722">
    <property type="component" value="Unassembled WGS sequence"/>
</dbReference>
<evidence type="ECO:0000313" key="12">
    <source>
        <dbReference type="Proteomes" id="UP001595722"/>
    </source>
</evidence>
<dbReference type="InterPro" id="IPR004839">
    <property type="entry name" value="Aminotransferase_I/II_large"/>
</dbReference>